<evidence type="ECO:0000313" key="1">
    <source>
        <dbReference type="EMBL" id="KAE8731440.1"/>
    </source>
</evidence>
<accession>A0A6A3CPU7</accession>
<comment type="caution">
    <text evidence="1">The sequence shown here is derived from an EMBL/GenBank/DDBJ whole genome shotgun (WGS) entry which is preliminary data.</text>
</comment>
<reference evidence="1" key="1">
    <citation type="submission" date="2019-09" db="EMBL/GenBank/DDBJ databases">
        <title>Draft genome information of white flower Hibiscus syriacus.</title>
        <authorList>
            <person name="Kim Y.-M."/>
        </authorList>
    </citation>
    <scope>NUCLEOTIDE SEQUENCE [LARGE SCALE GENOMIC DNA]</scope>
    <source>
        <strain evidence="1">YM2019G1</strain>
    </source>
</reference>
<sequence length="93" mass="9936">MFREPLMLISGLLQDLQVRVLIQSSGNHRPVLGTHDTLEASLRELFRKGDVQACKAARKSADGLLKSCGGAGGQGERVAREADSEAHYSCGGL</sequence>
<dbReference type="Proteomes" id="UP000436088">
    <property type="component" value="Unassembled WGS sequence"/>
</dbReference>
<protein>
    <submittedName>
        <fullName evidence="1">Uncharacterized protein</fullName>
    </submittedName>
</protein>
<proteinExistence type="predicted"/>
<name>A0A6A3CPU7_HIBSY</name>
<gene>
    <name evidence="1" type="ORF">F3Y22_tig00002840pilonHSYRG01343</name>
</gene>
<dbReference type="EMBL" id="VEPZ02000196">
    <property type="protein sequence ID" value="KAE8731440.1"/>
    <property type="molecule type" value="Genomic_DNA"/>
</dbReference>
<organism evidence="1 2">
    <name type="scientific">Hibiscus syriacus</name>
    <name type="common">Rose of Sharon</name>
    <dbReference type="NCBI Taxonomy" id="106335"/>
    <lineage>
        <taxon>Eukaryota</taxon>
        <taxon>Viridiplantae</taxon>
        <taxon>Streptophyta</taxon>
        <taxon>Embryophyta</taxon>
        <taxon>Tracheophyta</taxon>
        <taxon>Spermatophyta</taxon>
        <taxon>Magnoliopsida</taxon>
        <taxon>eudicotyledons</taxon>
        <taxon>Gunneridae</taxon>
        <taxon>Pentapetalae</taxon>
        <taxon>rosids</taxon>
        <taxon>malvids</taxon>
        <taxon>Malvales</taxon>
        <taxon>Malvaceae</taxon>
        <taxon>Malvoideae</taxon>
        <taxon>Hibiscus</taxon>
    </lineage>
</organism>
<dbReference type="AlphaFoldDB" id="A0A6A3CPU7"/>
<keyword evidence="2" id="KW-1185">Reference proteome</keyword>
<evidence type="ECO:0000313" key="2">
    <source>
        <dbReference type="Proteomes" id="UP000436088"/>
    </source>
</evidence>